<feature type="compositionally biased region" description="Polar residues" evidence="6">
    <location>
        <begin position="120"/>
        <end position="136"/>
    </location>
</feature>
<dbReference type="PROSITE" id="PS00518">
    <property type="entry name" value="ZF_RING_1"/>
    <property type="match status" value="2"/>
</dbReference>
<dbReference type="EMBL" id="LR899611">
    <property type="protein sequence ID" value="CAD7241080.1"/>
    <property type="molecule type" value="Genomic_DNA"/>
</dbReference>
<feature type="domain" description="RING-type" evidence="7">
    <location>
        <begin position="471"/>
        <end position="509"/>
    </location>
</feature>
<dbReference type="InterPro" id="IPR019734">
    <property type="entry name" value="TPR_rpt"/>
</dbReference>
<dbReference type="PANTHER" id="PTHR23327:SF42">
    <property type="entry name" value="LON PEPTIDASE N-TERMINAL DOMAIN AND RING FINGER PROTEIN C14F5.10C"/>
    <property type="match status" value="1"/>
</dbReference>
<reference evidence="9" key="1">
    <citation type="submission" date="2020-11" db="EMBL/GenBank/DDBJ databases">
        <authorList>
            <person name="Tran Van P."/>
        </authorList>
    </citation>
    <scope>NUCLEOTIDE SEQUENCE</scope>
</reference>
<dbReference type="Gene3D" id="1.25.40.10">
    <property type="entry name" value="Tetratricopeptide repeat domain"/>
    <property type="match status" value="1"/>
</dbReference>
<dbReference type="PROSITE" id="PS51787">
    <property type="entry name" value="LON_N"/>
    <property type="match status" value="1"/>
</dbReference>
<dbReference type="GO" id="GO:0005737">
    <property type="term" value="C:cytoplasm"/>
    <property type="evidence" value="ECO:0007669"/>
    <property type="project" value="UniProtKB-ARBA"/>
</dbReference>
<dbReference type="GO" id="GO:0061630">
    <property type="term" value="F:ubiquitin protein ligase activity"/>
    <property type="evidence" value="ECO:0007669"/>
    <property type="project" value="TreeGrafter"/>
</dbReference>
<evidence type="ECO:0000256" key="6">
    <source>
        <dbReference type="SAM" id="MobiDB-lite"/>
    </source>
</evidence>
<dbReference type="SUPFAM" id="SSF48452">
    <property type="entry name" value="TPR-like"/>
    <property type="match status" value="1"/>
</dbReference>
<proteinExistence type="predicted"/>
<dbReference type="CDD" id="cd16514">
    <property type="entry name" value="RING-HC_LONFs_rpt2"/>
    <property type="match status" value="1"/>
</dbReference>
<evidence type="ECO:0000256" key="5">
    <source>
        <dbReference type="PROSITE-ProRule" id="PRU00339"/>
    </source>
</evidence>
<dbReference type="InterPro" id="IPR001841">
    <property type="entry name" value="Znf_RING"/>
</dbReference>
<dbReference type="Gene3D" id="3.30.40.10">
    <property type="entry name" value="Zinc/RING finger domain, C3HC4 (zinc finger)"/>
    <property type="match status" value="2"/>
</dbReference>
<name>A0A7R8ZXZ5_9CRUS</name>
<sequence>MSTAAYSTNVSDRARLILQIHRRKKKPGQTMGDDGNEPVIRLFEETLRTGKEPSTEDIWRYAGALTRVGRIPEALDVFAYCVRPRSNSPNLTQSTWLSELLEKMVSCLNHIEIGPRPNANKESSPTLTSEQESTEPSGKKRTLYQREREKGPTGCCFGCCGCGGVFCYPVTLSCGHTFCKRCVRYKEGLGYSCSMCGQKHTFSSQLVVSVIIAELVEKLWSNEMEAAKLRTEGNALFEEGNCEEALRKYDESVTLGGAPWNGCQPFLTLSPDPMTKGGTLKQGTAYSQNPHEFESMSEDETPDDALVYSNRSLAYQRLGRAEEALRDAESAVTLRPKWAKAHYRRGAGQRSLGRVEEAFISFLLCLCLTSEPQASPIISEVTKVLLSVLKLCSPGAGCKLKRPQGPRDEDSDPSRQEDPSDAGGSQQLVKPNTRLRHLWERCLSEAKKLKRSETVEFLRVKNDVKRGDFDCPLCLRMYWQPITTPCGHTFCKSCLERSLDHNPECPLCKGPLDLFLAKRDWKVTQFLEYAMQTLLPEEFEERMKIHEEELRNATGFQDMPIFVCTVAFPSVQCPLHVFEPRYRLMMRRAMESGTRHFGMCSPTSDAQGFSGVGTLLEIRDIQYFPDGRSVVDTIGAKRFRVLTRGTRDGYNTATVEPFMDMPPSEDMLTELKKKHDEVREEAERWMEGVARSTRDNIHLHFGSMPPVEPEYWTLPNGPAWVWWVIAILPLDNNAQLAFLHMSGMEKRLNALLRILGYLGDRNGNI</sequence>
<dbReference type="Gene3D" id="2.30.130.40">
    <property type="entry name" value="LON domain-like"/>
    <property type="match status" value="1"/>
</dbReference>
<evidence type="ECO:0000259" key="8">
    <source>
        <dbReference type="PROSITE" id="PS51787"/>
    </source>
</evidence>
<dbReference type="InterPro" id="IPR017907">
    <property type="entry name" value="Znf_RING_CS"/>
</dbReference>
<dbReference type="Pfam" id="PF02190">
    <property type="entry name" value="LON_substr_bdg"/>
    <property type="match status" value="1"/>
</dbReference>
<dbReference type="SUPFAM" id="SSF88697">
    <property type="entry name" value="PUA domain-like"/>
    <property type="match status" value="1"/>
</dbReference>
<evidence type="ECO:0008006" key="11">
    <source>
        <dbReference type="Google" id="ProtNLM"/>
    </source>
</evidence>
<keyword evidence="1" id="KW-0479">Metal-binding</keyword>
<keyword evidence="10" id="KW-1185">Reference proteome</keyword>
<dbReference type="InterPro" id="IPR011990">
    <property type="entry name" value="TPR-like_helical_dom_sf"/>
</dbReference>
<evidence type="ECO:0000256" key="1">
    <source>
        <dbReference type="ARBA" id="ARBA00022723"/>
    </source>
</evidence>
<dbReference type="PANTHER" id="PTHR23327">
    <property type="entry name" value="RING FINGER PROTEIN 127"/>
    <property type="match status" value="1"/>
</dbReference>
<evidence type="ECO:0000256" key="4">
    <source>
        <dbReference type="PROSITE-ProRule" id="PRU00175"/>
    </source>
</evidence>
<dbReference type="InterPro" id="IPR003111">
    <property type="entry name" value="Lon_prtase_N"/>
</dbReference>
<dbReference type="PROSITE" id="PS50005">
    <property type="entry name" value="TPR"/>
    <property type="match status" value="1"/>
</dbReference>
<keyword evidence="5" id="KW-0802">TPR repeat</keyword>
<dbReference type="Pfam" id="PF13923">
    <property type="entry name" value="zf-C3HC4_2"/>
    <property type="match status" value="1"/>
</dbReference>
<dbReference type="Proteomes" id="UP000677054">
    <property type="component" value="Unassembled WGS sequence"/>
</dbReference>
<dbReference type="SMART" id="SM00028">
    <property type="entry name" value="TPR"/>
    <property type="match status" value="3"/>
</dbReference>
<keyword evidence="3" id="KW-0862">Zinc</keyword>
<keyword evidence="2 4" id="KW-0863">Zinc-finger</keyword>
<dbReference type="GO" id="GO:0008270">
    <property type="term" value="F:zinc ion binding"/>
    <property type="evidence" value="ECO:0007669"/>
    <property type="project" value="UniProtKB-KW"/>
</dbReference>
<organism evidence="9">
    <name type="scientific">Darwinula stevensoni</name>
    <dbReference type="NCBI Taxonomy" id="69355"/>
    <lineage>
        <taxon>Eukaryota</taxon>
        <taxon>Metazoa</taxon>
        <taxon>Ecdysozoa</taxon>
        <taxon>Arthropoda</taxon>
        <taxon>Crustacea</taxon>
        <taxon>Oligostraca</taxon>
        <taxon>Ostracoda</taxon>
        <taxon>Podocopa</taxon>
        <taxon>Podocopida</taxon>
        <taxon>Darwinulocopina</taxon>
        <taxon>Darwinuloidea</taxon>
        <taxon>Darwinulidae</taxon>
        <taxon>Darwinula</taxon>
    </lineage>
</organism>
<dbReference type="InterPro" id="IPR015947">
    <property type="entry name" value="PUA-like_sf"/>
</dbReference>
<dbReference type="SUPFAM" id="SSF57850">
    <property type="entry name" value="RING/U-box"/>
    <property type="match status" value="2"/>
</dbReference>
<dbReference type="EMBL" id="CAJPEV010000094">
    <property type="protein sequence ID" value="CAG0880455.1"/>
    <property type="molecule type" value="Genomic_DNA"/>
</dbReference>
<feature type="repeat" description="TPR" evidence="5">
    <location>
        <begin position="305"/>
        <end position="338"/>
    </location>
</feature>
<evidence type="ECO:0000256" key="3">
    <source>
        <dbReference type="ARBA" id="ARBA00022833"/>
    </source>
</evidence>
<dbReference type="PROSITE" id="PS50089">
    <property type="entry name" value="ZF_RING_2"/>
    <property type="match status" value="2"/>
</dbReference>
<evidence type="ECO:0000313" key="10">
    <source>
        <dbReference type="Proteomes" id="UP000677054"/>
    </source>
</evidence>
<feature type="region of interest" description="Disordered" evidence="6">
    <location>
        <begin position="399"/>
        <end position="427"/>
    </location>
</feature>
<feature type="region of interest" description="Disordered" evidence="6">
    <location>
        <begin position="115"/>
        <end position="144"/>
    </location>
</feature>
<accession>A0A7R8ZXZ5</accession>
<evidence type="ECO:0000256" key="2">
    <source>
        <dbReference type="ARBA" id="ARBA00022771"/>
    </source>
</evidence>
<evidence type="ECO:0000259" key="7">
    <source>
        <dbReference type="PROSITE" id="PS50089"/>
    </source>
</evidence>
<evidence type="ECO:0000313" key="9">
    <source>
        <dbReference type="EMBL" id="CAD7241080.1"/>
    </source>
</evidence>
<dbReference type="OrthoDB" id="264917at2759"/>
<feature type="compositionally biased region" description="Basic and acidic residues" evidence="6">
    <location>
        <begin position="405"/>
        <end position="418"/>
    </location>
</feature>
<dbReference type="AlphaFoldDB" id="A0A7R8ZXZ5"/>
<dbReference type="SMART" id="SM00464">
    <property type="entry name" value="LON"/>
    <property type="match status" value="1"/>
</dbReference>
<dbReference type="SMART" id="SM00184">
    <property type="entry name" value="RING"/>
    <property type="match status" value="2"/>
</dbReference>
<dbReference type="InterPro" id="IPR046336">
    <property type="entry name" value="Lon_prtase_N_sf"/>
</dbReference>
<gene>
    <name evidence="9" type="ORF">DSTB1V02_LOCUS1082</name>
</gene>
<feature type="domain" description="Lon N-terminal" evidence="8">
    <location>
        <begin position="556"/>
        <end position="759"/>
    </location>
</feature>
<protein>
    <recommendedName>
        <fullName evidence="11">LON peptidase N-terminal domain and RING finger protein 3</fullName>
    </recommendedName>
</protein>
<feature type="domain" description="RING-type" evidence="7">
    <location>
        <begin position="159"/>
        <end position="196"/>
    </location>
</feature>
<dbReference type="InterPro" id="IPR013083">
    <property type="entry name" value="Znf_RING/FYVE/PHD"/>
</dbReference>